<evidence type="ECO:0000313" key="4">
    <source>
        <dbReference type="Proteomes" id="UP000217199"/>
    </source>
</evidence>
<feature type="transmembrane region" description="Helical" evidence="1">
    <location>
        <begin position="225"/>
        <end position="246"/>
    </location>
</feature>
<dbReference type="InParanoid" id="A0A286UAW4"/>
<feature type="domain" description="DUF6534" evidence="2">
    <location>
        <begin position="164"/>
        <end position="251"/>
    </location>
</feature>
<dbReference type="PANTHER" id="PTHR40465">
    <property type="entry name" value="CHROMOSOME 1, WHOLE GENOME SHOTGUN SEQUENCE"/>
    <property type="match status" value="1"/>
</dbReference>
<dbReference type="Pfam" id="PF20152">
    <property type="entry name" value="DUF6534"/>
    <property type="match status" value="1"/>
</dbReference>
<feature type="transmembrane region" description="Helical" evidence="1">
    <location>
        <begin position="86"/>
        <end position="104"/>
    </location>
</feature>
<dbReference type="Proteomes" id="UP000217199">
    <property type="component" value="Unassembled WGS sequence"/>
</dbReference>
<keyword evidence="4" id="KW-1185">Reference proteome</keyword>
<dbReference type="InterPro" id="IPR045339">
    <property type="entry name" value="DUF6534"/>
</dbReference>
<evidence type="ECO:0000256" key="1">
    <source>
        <dbReference type="SAM" id="Phobius"/>
    </source>
</evidence>
<dbReference type="AlphaFoldDB" id="A0A286UAW4"/>
<sequence>MSGIQDSFGSAYIGAMVMMILYGITCLQTYLYFMRYPGDLLTTKFLVGFLWILDTFHVVLVAQSMYHYLITNFSNPAVLDDGTWTIFVSIGLNVCIAFVVKCFFTQKIHGLSERNWFLTIPLTLVVVAHFAFGLETMGRLLVIKKFSRLPELNNTAALPFAIFAMVSDIAITCALIFLLQNRRTTFKSTNMLINYLIIYTINRCLLTSIIALVELIVFVSSPHTFWFLALDFVIGKCYVNSFLATLNTRSSLRGKGMDSEEGGTIFTSDLEIAPVTPSMLDDIRSQNGTTAKVTRISRLTRSSRSTVSRVDPTDISEEFKDTDIELETMQK</sequence>
<accession>A0A286UAW4</accession>
<evidence type="ECO:0000313" key="3">
    <source>
        <dbReference type="EMBL" id="PAV16710.1"/>
    </source>
</evidence>
<keyword evidence="1" id="KW-1133">Transmembrane helix</keyword>
<keyword evidence="1" id="KW-0812">Transmembrane</keyword>
<keyword evidence="1" id="KW-0472">Membrane</keyword>
<feature type="transmembrane region" description="Helical" evidence="1">
    <location>
        <begin position="45"/>
        <end position="66"/>
    </location>
</feature>
<dbReference type="STRING" id="2282107.A0A286UAW4"/>
<dbReference type="EMBL" id="NBII01000008">
    <property type="protein sequence ID" value="PAV16710.1"/>
    <property type="molecule type" value="Genomic_DNA"/>
</dbReference>
<protein>
    <recommendedName>
        <fullName evidence="2">DUF6534 domain-containing protein</fullName>
    </recommendedName>
</protein>
<evidence type="ECO:0000259" key="2">
    <source>
        <dbReference type="Pfam" id="PF20152"/>
    </source>
</evidence>
<comment type="caution">
    <text evidence="3">The sequence shown here is derived from an EMBL/GenBank/DDBJ whole genome shotgun (WGS) entry which is preliminary data.</text>
</comment>
<feature type="transmembrane region" description="Helical" evidence="1">
    <location>
        <begin position="157"/>
        <end position="179"/>
    </location>
</feature>
<name>A0A286UAW4_9AGAM</name>
<organism evidence="3 4">
    <name type="scientific">Pyrrhoderma noxium</name>
    <dbReference type="NCBI Taxonomy" id="2282107"/>
    <lineage>
        <taxon>Eukaryota</taxon>
        <taxon>Fungi</taxon>
        <taxon>Dikarya</taxon>
        <taxon>Basidiomycota</taxon>
        <taxon>Agaricomycotina</taxon>
        <taxon>Agaricomycetes</taxon>
        <taxon>Hymenochaetales</taxon>
        <taxon>Hymenochaetaceae</taxon>
        <taxon>Pyrrhoderma</taxon>
    </lineage>
</organism>
<reference evidence="3 4" key="1">
    <citation type="journal article" date="2017" name="Mol. Ecol.">
        <title>Comparative and population genomic landscape of Phellinus noxius: A hypervariable fungus causing root rot in trees.</title>
        <authorList>
            <person name="Chung C.L."/>
            <person name="Lee T.J."/>
            <person name="Akiba M."/>
            <person name="Lee H.H."/>
            <person name="Kuo T.H."/>
            <person name="Liu D."/>
            <person name="Ke H.M."/>
            <person name="Yokoi T."/>
            <person name="Roa M.B."/>
            <person name="Lu M.J."/>
            <person name="Chang Y.Y."/>
            <person name="Ann P.J."/>
            <person name="Tsai J.N."/>
            <person name="Chen C.Y."/>
            <person name="Tzean S.S."/>
            <person name="Ota Y."/>
            <person name="Hattori T."/>
            <person name="Sahashi N."/>
            <person name="Liou R.F."/>
            <person name="Kikuchi T."/>
            <person name="Tsai I.J."/>
        </authorList>
    </citation>
    <scope>NUCLEOTIDE SEQUENCE [LARGE SCALE GENOMIC DNA]</scope>
    <source>
        <strain evidence="3 4">FFPRI411160</strain>
    </source>
</reference>
<feature type="transmembrane region" description="Helical" evidence="1">
    <location>
        <begin position="116"/>
        <end position="137"/>
    </location>
</feature>
<gene>
    <name evidence="3" type="ORF">PNOK_0833000</name>
</gene>
<dbReference type="PANTHER" id="PTHR40465:SF1">
    <property type="entry name" value="DUF6534 DOMAIN-CONTAINING PROTEIN"/>
    <property type="match status" value="1"/>
</dbReference>
<proteinExistence type="predicted"/>
<feature type="transmembrane region" description="Helical" evidence="1">
    <location>
        <begin position="191"/>
        <end position="219"/>
    </location>
</feature>
<feature type="transmembrane region" description="Helical" evidence="1">
    <location>
        <begin position="12"/>
        <end position="33"/>
    </location>
</feature>
<dbReference type="OrthoDB" id="3012488at2759"/>